<comment type="caution">
    <text evidence="2">The sequence shown here is derived from an EMBL/GenBank/DDBJ whole genome shotgun (WGS) entry which is preliminary data.</text>
</comment>
<dbReference type="AlphaFoldDB" id="A0A211ZFZ2"/>
<dbReference type="EMBL" id="NHON01000069">
    <property type="protein sequence ID" value="OWJ64094.1"/>
    <property type="molecule type" value="Genomic_DNA"/>
</dbReference>
<dbReference type="SUPFAM" id="SSF48695">
    <property type="entry name" value="Multiheme cytochromes"/>
    <property type="match status" value="1"/>
</dbReference>
<accession>A0A211ZFZ2</accession>
<sequence>MLPTDPDLCKSLIDAVRHPSALPLDQYEAKLNQFFGNYCHRDAASGWRRDKHVRDAGPFTATLADGAWQGKGFGTHTPVVIWYSPDMADWLVAHRSGETAGANPPPPVPDGAIMVKEMFPYPAAACADVDPVKLYPTSGAAVMIRDSKASHDGWFWGWYGFGPNGGWSPDWPASPNNGIGNMGFAQYCMNCHASAKDNLTFASPRNMEGEPGRPLVYLSQSWFSPPTPPDHHRAVTLPPDDVTRLGEPLYQADQAVDQALRAYLLKMPGWDSVPMMPSASYDNTWVAAGGPRAADQFVSSTQCLGCHDAGSTGLQFDMTVPNPHGDTLINLSPYATWRSSPMGLAGRDPFFFAQLASETQSFHPDAKQIVQDTCLGCHGIQGQRQFHIDTFADSGKCLDFTREMVNAVPWPDGNPTAALAKYGALARDGISCTSCHRMALGQAAAGVADAPENACIAKRQDFLNPDNTGFARTFTGSFLVGAPDKLIGPFEKPQVKPMQNALGITPEHNAAITSSEVCGSCHTVHLPVLQPAVQPAFQTTAPAQAATQGPAIITHIYEQTTYPEWAFSAYRTGATPDGPLPLGPGSLAQSCQDCHMPSKTADGKPMRSKIASIQEYSNFPEAENNLGPEDIDLPVRDGFAAHTLVGLNVFLIKIAQQFPDVLGIPAADPMLTRGVAPLVRTEQAMLDFAASQTADVSVGKVSTAGGRLQATVTVRSRTGHKLPSGVGFRRAFVEFQVLDGNGDTLWASGRTNAAGALVDQAGTPLDGEYWWTDDCKSRIRPEARLMQPHFQTISRQDQAQIYQELVSTPPPNAIAAMCGPGKAPQGMLTTSFLSICTTVKDNRILPQGTLPLADRTEIAKALGAGEELAEEAGSTGVGDDPDYVSGGGDSLVYDLPLSDLPAGSRPVTVKATLYYQAQPPFYLQDRMCTATGDDPERLKFLVGHLDVEGTQVDGWKLAVVSSGAVALP</sequence>
<keyword evidence="1" id="KW-0732">Signal</keyword>
<evidence type="ECO:0000256" key="1">
    <source>
        <dbReference type="ARBA" id="ARBA00022729"/>
    </source>
</evidence>
<dbReference type="PANTHER" id="PTHR35038">
    <property type="entry name" value="DISSIMILATORY SULFITE REDUCTASE SIRA"/>
    <property type="match status" value="1"/>
</dbReference>
<protein>
    <submittedName>
        <fullName evidence="2">Uncharacterized protein</fullName>
    </submittedName>
</protein>
<dbReference type="InterPro" id="IPR038142">
    <property type="entry name" value="Cytochrome_P460_sp"/>
</dbReference>
<gene>
    <name evidence="2" type="ORF">BWR60_26575</name>
</gene>
<evidence type="ECO:0000313" key="3">
    <source>
        <dbReference type="Proteomes" id="UP000196655"/>
    </source>
</evidence>
<dbReference type="CDD" id="cd20716">
    <property type="entry name" value="cyt_P460_fam"/>
    <property type="match status" value="1"/>
</dbReference>
<organism evidence="2 3">
    <name type="scientific">Inquilinus limosus</name>
    <dbReference type="NCBI Taxonomy" id="171674"/>
    <lineage>
        <taxon>Bacteria</taxon>
        <taxon>Pseudomonadati</taxon>
        <taxon>Pseudomonadota</taxon>
        <taxon>Alphaproteobacteria</taxon>
        <taxon>Rhodospirillales</taxon>
        <taxon>Rhodospirillaceae</taxon>
        <taxon>Inquilinus</taxon>
    </lineage>
</organism>
<name>A0A211ZFZ2_9PROT</name>
<dbReference type="OrthoDB" id="9779283at2"/>
<dbReference type="Gene3D" id="3.50.70.20">
    <property type="entry name" value="Cytochrome P460"/>
    <property type="match status" value="1"/>
</dbReference>
<keyword evidence="3" id="KW-1185">Reference proteome</keyword>
<dbReference type="Proteomes" id="UP000196655">
    <property type="component" value="Unassembled WGS sequence"/>
</dbReference>
<dbReference type="InterPro" id="IPR036280">
    <property type="entry name" value="Multihaem_cyt_sf"/>
</dbReference>
<proteinExistence type="predicted"/>
<dbReference type="Gene3D" id="1.10.1130.10">
    <property type="entry name" value="Flavocytochrome C3, Chain A"/>
    <property type="match status" value="1"/>
</dbReference>
<dbReference type="InterPro" id="IPR051829">
    <property type="entry name" value="Multiheme_Cytochr_ET"/>
</dbReference>
<reference evidence="3" key="1">
    <citation type="submission" date="2017-05" db="EMBL/GenBank/DDBJ databases">
        <authorList>
            <person name="Macchi M."/>
            <person name="Festa S."/>
            <person name="Coppotelli B.M."/>
            <person name="Morelli I.S."/>
        </authorList>
    </citation>
    <scope>NUCLEOTIDE SEQUENCE [LARGE SCALE GENOMIC DNA]</scope>
    <source>
        <strain evidence="3">I</strain>
    </source>
</reference>
<evidence type="ECO:0000313" key="2">
    <source>
        <dbReference type="EMBL" id="OWJ64094.1"/>
    </source>
</evidence>